<feature type="domain" description="DinB-like" evidence="1">
    <location>
        <begin position="34"/>
        <end position="162"/>
    </location>
</feature>
<reference evidence="2" key="2">
    <citation type="submission" date="2023-08" db="EMBL/GenBank/DDBJ databases">
        <title>Nitrogen cycling bacteria in agricultural field soils.</title>
        <authorList>
            <person name="Jang J."/>
        </authorList>
    </citation>
    <scope>NUCLEOTIDE SEQUENCE</scope>
    <source>
        <strain evidence="2">PS3-36</strain>
    </source>
</reference>
<evidence type="ECO:0000259" key="1">
    <source>
        <dbReference type="Pfam" id="PF12867"/>
    </source>
</evidence>
<dbReference type="SUPFAM" id="SSF109854">
    <property type="entry name" value="DinB/YfiT-like putative metalloenzymes"/>
    <property type="match status" value="1"/>
</dbReference>
<dbReference type="InterPro" id="IPR034660">
    <property type="entry name" value="DinB/YfiT-like"/>
</dbReference>
<comment type="caution">
    <text evidence="3">The sequence shown here is derived from an EMBL/GenBank/DDBJ whole genome shotgun (WGS) entry which is preliminary data.</text>
</comment>
<gene>
    <name evidence="3" type="ORF">E2K98_17800</name>
    <name evidence="2" type="ORF">RCG21_05700</name>
</gene>
<evidence type="ECO:0000313" key="5">
    <source>
        <dbReference type="Proteomes" id="UP001178888"/>
    </source>
</evidence>
<protein>
    <submittedName>
        <fullName evidence="3">DinB family protein</fullName>
    </submittedName>
</protein>
<name>A0A4R5VNU0_9BACI</name>
<dbReference type="Gene3D" id="1.20.120.450">
    <property type="entry name" value="dinb family like domain"/>
    <property type="match status" value="1"/>
</dbReference>
<evidence type="ECO:0000313" key="2">
    <source>
        <dbReference type="EMBL" id="MDQ6595889.1"/>
    </source>
</evidence>
<sequence length="171" mass="19725">MLQRPNENEFPAYYQPYIQLVPEGELLQVLKDDLKETIALFEGISEKDSYFRYAENKWSIKEVLCHITDTERIMSYRLLRVGRGDETSLAGFDENDYIKGAQIERLPLKNILDDFIATRNATISLIQTMPETAWENNGFANNMPITTRAIAYIIAGHAIHHKKIVKERYGA</sequence>
<dbReference type="EMBL" id="JAVGVR010000001">
    <property type="protein sequence ID" value="MDQ6595889.1"/>
    <property type="molecule type" value="Genomic_DNA"/>
</dbReference>
<proteinExistence type="predicted"/>
<organism evidence="3 4">
    <name type="scientific">Bacillus salipaludis</name>
    <dbReference type="NCBI Taxonomy" id="2547811"/>
    <lineage>
        <taxon>Bacteria</taxon>
        <taxon>Bacillati</taxon>
        <taxon>Bacillota</taxon>
        <taxon>Bacilli</taxon>
        <taxon>Bacillales</taxon>
        <taxon>Bacillaceae</taxon>
        <taxon>Bacillus</taxon>
    </lineage>
</organism>
<evidence type="ECO:0000313" key="3">
    <source>
        <dbReference type="EMBL" id="TDK59780.1"/>
    </source>
</evidence>
<dbReference type="Proteomes" id="UP001178888">
    <property type="component" value="Unassembled WGS sequence"/>
</dbReference>
<evidence type="ECO:0000313" key="4">
    <source>
        <dbReference type="Proteomes" id="UP000295132"/>
    </source>
</evidence>
<dbReference type="AlphaFoldDB" id="A0A4R5VNU0"/>
<reference evidence="3 4" key="1">
    <citation type="submission" date="2019-03" db="EMBL/GenBank/DDBJ databases">
        <title>Bacillus niacini sp. nov. a Nicotinate-Metabolizing Mesophile Isolated from Soil.</title>
        <authorList>
            <person name="Zhang G."/>
        </authorList>
    </citation>
    <scope>NUCLEOTIDE SEQUENCE [LARGE SCALE GENOMIC DNA]</scope>
    <source>
        <strain evidence="3 4">WN066</strain>
    </source>
</reference>
<dbReference type="RefSeq" id="WP_133336450.1">
    <property type="nucleotide sequence ID" value="NZ_JAVGVR010000001.1"/>
</dbReference>
<dbReference type="Pfam" id="PF12867">
    <property type="entry name" value="DinB_2"/>
    <property type="match status" value="1"/>
</dbReference>
<keyword evidence="5" id="KW-1185">Reference proteome</keyword>
<dbReference type="EMBL" id="SMYO01000008">
    <property type="protein sequence ID" value="TDK59780.1"/>
    <property type="molecule type" value="Genomic_DNA"/>
</dbReference>
<dbReference type="Proteomes" id="UP000295132">
    <property type="component" value="Unassembled WGS sequence"/>
</dbReference>
<dbReference type="InterPro" id="IPR024775">
    <property type="entry name" value="DinB-like"/>
</dbReference>
<accession>A0A4R5VNU0</accession>